<gene>
    <name evidence="4" type="ORF">AB0H72_03685</name>
</gene>
<dbReference type="EC" id="1.3.1.106" evidence="4"/>
<dbReference type="SUPFAM" id="SSF53822">
    <property type="entry name" value="Periplasmic binding protein-like I"/>
    <property type="match status" value="1"/>
</dbReference>
<keyword evidence="3 4" id="KW-0560">Oxidoreductase</keyword>
<dbReference type="InterPro" id="IPR003723">
    <property type="entry name" value="Precorrin-6x_reduct"/>
</dbReference>
<dbReference type="InterPro" id="IPR028082">
    <property type="entry name" value="Peripla_BP_I"/>
</dbReference>
<dbReference type="NCBIfam" id="NF005968">
    <property type="entry name" value="PRK08057.1-2"/>
    <property type="match status" value="1"/>
</dbReference>
<proteinExistence type="predicted"/>
<dbReference type="Pfam" id="PF02571">
    <property type="entry name" value="CbiJ"/>
    <property type="match status" value="1"/>
</dbReference>
<dbReference type="PANTHER" id="PTHR36925">
    <property type="entry name" value="COBALT-PRECORRIN-6A REDUCTASE"/>
    <property type="match status" value="1"/>
</dbReference>
<dbReference type="RefSeq" id="WP_357973366.1">
    <property type="nucleotide sequence ID" value="NZ_JBFAIH010000001.1"/>
</dbReference>
<dbReference type="Proteomes" id="UP001551658">
    <property type="component" value="Unassembled WGS sequence"/>
</dbReference>
<dbReference type="PANTHER" id="PTHR36925:SF1">
    <property type="entry name" value="COBALT-PRECORRIN-6A REDUCTASE"/>
    <property type="match status" value="1"/>
</dbReference>
<name>A0ABV3F272_9NOCA</name>
<evidence type="ECO:0000256" key="3">
    <source>
        <dbReference type="ARBA" id="ARBA00023002"/>
    </source>
</evidence>
<dbReference type="PROSITE" id="PS51014">
    <property type="entry name" value="COBK_CBIJ"/>
    <property type="match status" value="1"/>
</dbReference>
<protein>
    <submittedName>
        <fullName evidence="4">Cobalt-precorrin-6A reductase</fullName>
        <ecNumber evidence="4">1.3.1.106</ecNumber>
    </submittedName>
</protein>
<sequence>MRILLLGGTGEARELARLLTGEREHEIVSSLAGRVSEPIRPAGEVRIGGFGGADGLREWLADNRMDLVVDATHPFAEMITANAARATARLGLPMIRLSRPGWAAGPGDRWYRVPDLVAAADTAAGLGDRILLTIGRQGVAAFAGRARPWYLIRAIDPPAGELPPRHEILLARGPFTVAEESELLTRHRIDVVVTKDSGGAATAAKLTAARAAGIPVVVVDRPPVPAGVTVVATVEQVREVLSEWSAEGTGGRAGRKD</sequence>
<evidence type="ECO:0000256" key="2">
    <source>
        <dbReference type="ARBA" id="ARBA00022573"/>
    </source>
</evidence>
<comment type="caution">
    <text evidence="4">The sequence shown here is derived from an EMBL/GenBank/DDBJ whole genome shotgun (WGS) entry which is preliminary data.</text>
</comment>
<evidence type="ECO:0000313" key="4">
    <source>
        <dbReference type="EMBL" id="MEV0361782.1"/>
    </source>
</evidence>
<organism evidence="4 5">
    <name type="scientific">Nocardia fusca</name>
    <dbReference type="NCBI Taxonomy" id="941183"/>
    <lineage>
        <taxon>Bacteria</taxon>
        <taxon>Bacillati</taxon>
        <taxon>Actinomycetota</taxon>
        <taxon>Actinomycetes</taxon>
        <taxon>Mycobacteriales</taxon>
        <taxon>Nocardiaceae</taxon>
        <taxon>Nocardia</taxon>
    </lineage>
</organism>
<keyword evidence="2" id="KW-0169">Cobalamin biosynthesis</keyword>
<dbReference type="GO" id="GO:0016491">
    <property type="term" value="F:oxidoreductase activity"/>
    <property type="evidence" value="ECO:0007669"/>
    <property type="project" value="UniProtKB-KW"/>
</dbReference>
<evidence type="ECO:0000313" key="5">
    <source>
        <dbReference type="Proteomes" id="UP001551658"/>
    </source>
</evidence>
<dbReference type="EMBL" id="JBFAIH010000001">
    <property type="protein sequence ID" value="MEV0361782.1"/>
    <property type="molecule type" value="Genomic_DNA"/>
</dbReference>
<accession>A0ABV3F272</accession>
<evidence type="ECO:0000256" key="1">
    <source>
        <dbReference type="ARBA" id="ARBA00004953"/>
    </source>
</evidence>
<dbReference type="Gene3D" id="3.40.50.2300">
    <property type="match status" value="1"/>
</dbReference>
<keyword evidence="5" id="KW-1185">Reference proteome</keyword>
<comment type="pathway">
    <text evidence="1">Cofactor biosynthesis; adenosylcobalamin biosynthesis.</text>
</comment>
<reference evidence="4 5" key="1">
    <citation type="submission" date="2024-06" db="EMBL/GenBank/DDBJ databases">
        <title>The Natural Products Discovery Center: Release of the First 8490 Sequenced Strains for Exploring Actinobacteria Biosynthetic Diversity.</title>
        <authorList>
            <person name="Kalkreuter E."/>
            <person name="Kautsar S.A."/>
            <person name="Yang D."/>
            <person name="Bader C.D."/>
            <person name="Teijaro C.N."/>
            <person name="Fluegel L."/>
            <person name="Davis C.M."/>
            <person name="Simpson J.R."/>
            <person name="Lauterbach L."/>
            <person name="Steele A.D."/>
            <person name="Gui C."/>
            <person name="Meng S."/>
            <person name="Li G."/>
            <person name="Viehrig K."/>
            <person name="Ye F."/>
            <person name="Su P."/>
            <person name="Kiefer A.F."/>
            <person name="Nichols A."/>
            <person name="Cepeda A.J."/>
            <person name="Yan W."/>
            <person name="Fan B."/>
            <person name="Jiang Y."/>
            <person name="Adhikari A."/>
            <person name="Zheng C.-J."/>
            <person name="Schuster L."/>
            <person name="Cowan T.M."/>
            <person name="Smanski M.J."/>
            <person name="Chevrette M.G."/>
            <person name="De Carvalho L.P.S."/>
            <person name="Shen B."/>
        </authorList>
    </citation>
    <scope>NUCLEOTIDE SEQUENCE [LARGE SCALE GENOMIC DNA]</scope>
    <source>
        <strain evidence="4 5">NPDC050671</strain>
    </source>
</reference>
<dbReference type="NCBIfam" id="TIGR00715">
    <property type="entry name" value="precor6x_red"/>
    <property type="match status" value="1"/>
</dbReference>